<dbReference type="InterPro" id="IPR029058">
    <property type="entry name" value="AB_hydrolase_fold"/>
</dbReference>
<keyword evidence="1" id="KW-0378">Hydrolase</keyword>
<accession>A0A495DM20</accession>
<dbReference type="SUPFAM" id="SSF82171">
    <property type="entry name" value="DPP6 N-terminal domain-like"/>
    <property type="match status" value="1"/>
</dbReference>
<evidence type="ECO:0000256" key="5">
    <source>
        <dbReference type="ARBA" id="ARBA00032596"/>
    </source>
</evidence>
<dbReference type="Pfam" id="PF07676">
    <property type="entry name" value="PD40"/>
    <property type="match status" value="1"/>
</dbReference>
<keyword evidence="9" id="KW-0031">Aminopeptidase</keyword>
<dbReference type="PANTHER" id="PTHR42776:SF27">
    <property type="entry name" value="DIPEPTIDYL PEPTIDASE FAMILY MEMBER 6"/>
    <property type="match status" value="1"/>
</dbReference>
<dbReference type="GO" id="GO:0004177">
    <property type="term" value="F:aminopeptidase activity"/>
    <property type="evidence" value="ECO:0007669"/>
    <property type="project" value="UniProtKB-KW"/>
</dbReference>
<evidence type="ECO:0000256" key="7">
    <source>
        <dbReference type="SAM" id="SignalP"/>
    </source>
</evidence>
<dbReference type="PROSITE" id="PS51257">
    <property type="entry name" value="PROKAR_LIPOPROTEIN"/>
    <property type="match status" value="1"/>
</dbReference>
<dbReference type="InterPro" id="IPR011042">
    <property type="entry name" value="6-blade_b-propeller_TolB-like"/>
</dbReference>
<protein>
    <recommendedName>
        <fullName evidence="5">Acyl-peptide hydrolase</fullName>
    </recommendedName>
    <alternativeName>
        <fullName evidence="4">Acylaminoacyl-peptidase</fullName>
    </alternativeName>
</protein>
<comment type="function">
    <text evidence="6">This enzyme catalyzes the hydrolysis of the N-terminal peptide bond of an N-acetylated peptide to generate an N-acetylated amino acid and a peptide with a free N-terminus. It preferentially cleaves off Ac-Ala, Ac-Met and Ac-Ser. Also, involved in the degradation of oxidized and glycated proteins.</text>
</comment>
<feature type="chain" id="PRO_5019710701" description="Acyl-peptide hydrolase" evidence="7">
    <location>
        <begin position="25"/>
        <end position="655"/>
    </location>
</feature>
<dbReference type="Proteomes" id="UP000273675">
    <property type="component" value="Unassembled WGS sequence"/>
</dbReference>
<dbReference type="Gene3D" id="2.130.10.10">
    <property type="entry name" value="YVTN repeat-like/Quinoprotein amine dehydrogenase"/>
    <property type="match status" value="1"/>
</dbReference>
<gene>
    <name evidence="9" type="ORF">C7435_0418</name>
</gene>
<comment type="caution">
    <text evidence="9">The sequence shown here is derived from an EMBL/GenBank/DDBJ whole genome shotgun (WGS) entry which is preliminary data.</text>
</comment>
<dbReference type="PANTHER" id="PTHR42776">
    <property type="entry name" value="SERINE PEPTIDASE S9 FAMILY MEMBER"/>
    <property type="match status" value="1"/>
</dbReference>
<name>A0A495DM20_9PROT</name>
<evidence type="ECO:0000256" key="2">
    <source>
        <dbReference type="ARBA" id="ARBA00022825"/>
    </source>
</evidence>
<dbReference type="OrthoDB" id="1094230at2"/>
<keyword evidence="7" id="KW-0732">Signal</keyword>
<dbReference type="Pfam" id="PF00326">
    <property type="entry name" value="Peptidase_S9"/>
    <property type="match status" value="1"/>
</dbReference>
<dbReference type="InterPro" id="IPR011659">
    <property type="entry name" value="WD40"/>
</dbReference>
<dbReference type="Gene3D" id="2.120.10.30">
    <property type="entry name" value="TolB, C-terminal domain"/>
    <property type="match status" value="2"/>
</dbReference>
<feature type="signal peptide" evidence="7">
    <location>
        <begin position="1"/>
        <end position="24"/>
    </location>
</feature>
<dbReference type="PRINTS" id="PR00862">
    <property type="entry name" value="PROLIGOPTASE"/>
</dbReference>
<dbReference type="InterPro" id="IPR002470">
    <property type="entry name" value="Peptidase_S9A"/>
</dbReference>
<proteinExistence type="predicted"/>
<dbReference type="InterPro" id="IPR002471">
    <property type="entry name" value="Pept_S9_AS"/>
</dbReference>
<evidence type="ECO:0000256" key="6">
    <source>
        <dbReference type="ARBA" id="ARBA00045885"/>
    </source>
</evidence>
<dbReference type="InterPro" id="IPR001375">
    <property type="entry name" value="Peptidase_S9_cat"/>
</dbReference>
<evidence type="ECO:0000259" key="8">
    <source>
        <dbReference type="Pfam" id="PF00326"/>
    </source>
</evidence>
<feature type="domain" description="Peptidase S9 prolyl oligopeptidase catalytic" evidence="8">
    <location>
        <begin position="437"/>
        <end position="647"/>
    </location>
</feature>
<sequence>MKYLISASSLALAGLLAACQPAGTGTETEIAEAPAAAAEAVARYDAATFHQTTSFGLASSAGFAWSADDSRILISSDETGVFNAYAVDPQTGEREALTTSDTNATFALSWFPTDDRAVVTADSGGNEISHIFVRELDGRLNDITPGEEVRAQFLGWSPDGNDMWLMTNERDQSAMDIYAYDTLSYESGFVFQNDDALEIGDVSPDGRWVALVRNRTSADSDILLLDLASGETEPSVITAHEGNIAHGVYTFTPDSSQLVYATDEHGEFNQAWTYDLSDGTTAPLIEAEWDVQFVIYSDTGRYRVSGINADARTEVTILDTMSGETLTLPELPAGDIGSVRFSRDEGRIAFLINSATSPSNLHVVDLASQNHAQLTNALNPAISEDEMVDAQVVRFESFDGLEIPGILYRPHEASADNPVPALVWVHGGPGGQSRIGYSATIQHLVNHGYAVYAANNRGSSGYGKTFFHMDDRRHGEEDLRDIVAAGDWLRSQDWVSADEVGVIGGSYGGFMTAAALTFHPEAFEVGINIFGVTNWERTLASIPPWWESFREALYDEMGDPATDGERHHAISPLFHAENVIRPMLVIQGANDPRVLQVESDELVEAVRANGVPVEYVLFPDEGHGFRRRENRITASEAYVSFLDEYLREQDDVPAE</sequence>
<dbReference type="PROSITE" id="PS00708">
    <property type="entry name" value="PRO_ENDOPEP_SER"/>
    <property type="match status" value="1"/>
</dbReference>
<evidence type="ECO:0000256" key="1">
    <source>
        <dbReference type="ARBA" id="ARBA00022801"/>
    </source>
</evidence>
<dbReference type="InterPro" id="IPR015943">
    <property type="entry name" value="WD40/YVTN_repeat-like_dom_sf"/>
</dbReference>
<dbReference type="Gene3D" id="3.40.50.1820">
    <property type="entry name" value="alpha/beta hydrolase"/>
    <property type="match status" value="1"/>
</dbReference>
<dbReference type="GO" id="GO:0004252">
    <property type="term" value="F:serine-type endopeptidase activity"/>
    <property type="evidence" value="ECO:0007669"/>
    <property type="project" value="InterPro"/>
</dbReference>
<dbReference type="SUPFAM" id="SSF53474">
    <property type="entry name" value="alpha/beta-Hydrolases"/>
    <property type="match status" value="1"/>
</dbReference>
<evidence type="ECO:0000256" key="3">
    <source>
        <dbReference type="ARBA" id="ARBA00022990"/>
    </source>
</evidence>
<keyword evidence="2" id="KW-0720">Serine protease</keyword>
<evidence type="ECO:0000256" key="4">
    <source>
        <dbReference type="ARBA" id="ARBA00032284"/>
    </source>
</evidence>
<keyword evidence="3" id="KW-0007">Acetylation</keyword>
<dbReference type="RefSeq" id="WP_121209998.1">
    <property type="nucleotide sequence ID" value="NZ_RBIM01000001.1"/>
</dbReference>
<dbReference type="EMBL" id="RBIM01000001">
    <property type="protein sequence ID" value="RKR03975.1"/>
    <property type="molecule type" value="Genomic_DNA"/>
</dbReference>
<organism evidence="9 10">
    <name type="scientific">Maricaulis maris</name>
    <dbReference type="NCBI Taxonomy" id="74318"/>
    <lineage>
        <taxon>Bacteria</taxon>
        <taxon>Pseudomonadati</taxon>
        <taxon>Pseudomonadota</taxon>
        <taxon>Alphaproteobacteria</taxon>
        <taxon>Maricaulales</taxon>
        <taxon>Maricaulaceae</taxon>
        <taxon>Maricaulis</taxon>
    </lineage>
</organism>
<evidence type="ECO:0000313" key="10">
    <source>
        <dbReference type="Proteomes" id="UP000273675"/>
    </source>
</evidence>
<dbReference type="AlphaFoldDB" id="A0A495DM20"/>
<dbReference type="GO" id="GO:0006508">
    <property type="term" value="P:proteolysis"/>
    <property type="evidence" value="ECO:0007669"/>
    <property type="project" value="InterPro"/>
</dbReference>
<reference evidence="9 10" key="1">
    <citation type="submission" date="2018-10" db="EMBL/GenBank/DDBJ databases">
        <title>Genomic Encyclopedia of Type Strains, Phase IV (KMG-IV): sequencing the most valuable type-strain genomes for metagenomic binning, comparative biology and taxonomic classification.</title>
        <authorList>
            <person name="Goeker M."/>
        </authorList>
    </citation>
    <scope>NUCLEOTIDE SEQUENCE [LARGE SCALE GENOMIC DNA]</scope>
    <source>
        <strain evidence="9 10">DSM 4734</strain>
    </source>
</reference>
<keyword evidence="9" id="KW-0645">Protease</keyword>
<evidence type="ECO:0000313" key="9">
    <source>
        <dbReference type="EMBL" id="RKR03975.1"/>
    </source>
</evidence>